<keyword evidence="3" id="KW-1185">Reference proteome</keyword>
<comment type="caution">
    <text evidence="2">The sequence shown here is derived from an EMBL/GenBank/DDBJ whole genome shotgun (WGS) entry which is preliminary data.</text>
</comment>
<reference evidence="2 3" key="1">
    <citation type="journal article" date="2017" name="Curr. Biol.">
        <title>The Evolution of Venom by Co-option of Single-Copy Genes.</title>
        <authorList>
            <person name="Martinson E.O."/>
            <person name="Mrinalini"/>
            <person name="Kelkar Y.D."/>
            <person name="Chang C.H."/>
            <person name="Werren J.H."/>
        </authorList>
    </citation>
    <scope>NUCLEOTIDE SEQUENCE [LARGE SCALE GENOMIC DNA]</scope>
    <source>
        <strain evidence="2 3">Alberta</strain>
        <tissue evidence="2">Whole body</tissue>
    </source>
</reference>
<protein>
    <submittedName>
        <fullName evidence="2">Uncharacterized protein</fullName>
    </submittedName>
</protein>
<feature type="region of interest" description="Disordered" evidence="1">
    <location>
        <begin position="53"/>
        <end position="73"/>
    </location>
</feature>
<organism evidence="2 3">
    <name type="scientific">Trichomalopsis sarcophagae</name>
    <dbReference type="NCBI Taxonomy" id="543379"/>
    <lineage>
        <taxon>Eukaryota</taxon>
        <taxon>Metazoa</taxon>
        <taxon>Ecdysozoa</taxon>
        <taxon>Arthropoda</taxon>
        <taxon>Hexapoda</taxon>
        <taxon>Insecta</taxon>
        <taxon>Pterygota</taxon>
        <taxon>Neoptera</taxon>
        <taxon>Endopterygota</taxon>
        <taxon>Hymenoptera</taxon>
        <taxon>Apocrita</taxon>
        <taxon>Proctotrupomorpha</taxon>
        <taxon>Chalcidoidea</taxon>
        <taxon>Pteromalidae</taxon>
        <taxon>Pteromalinae</taxon>
        <taxon>Trichomalopsis</taxon>
    </lineage>
</organism>
<gene>
    <name evidence="2" type="ORF">TSAR_002645</name>
</gene>
<evidence type="ECO:0000256" key="1">
    <source>
        <dbReference type="SAM" id="MobiDB-lite"/>
    </source>
</evidence>
<dbReference type="Proteomes" id="UP000215335">
    <property type="component" value="Unassembled WGS sequence"/>
</dbReference>
<evidence type="ECO:0000313" key="2">
    <source>
        <dbReference type="EMBL" id="OXU20045.1"/>
    </source>
</evidence>
<evidence type="ECO:0000313" key="3">
    <source>
        <dbReference type="Proteomes" id="UP000215335"/>
    </source>
</evidence>
<feature type="compositionally biased region" description="Polar residues" evidence="1">
    <location>
        <begin position="54"/>
        <end position="65"/>
    </location>
</feature>
<accession>A0A232ENW0</accession>
<sequence length="73" mass="8128">MTHEMNTEYTCNNELVNLANVHQGAEKNGLLGTLAYLQNIESTSPPYMALLINPRSSNNSDSTGIVFQEKSRR</sequence>
<proteinExistence type="predicted"/>
<dbReference type="AlphaFoldDB" id="A0A232ENW0"/>
<dbReference type="EMBL" id="NNAY01003055">
    <property type="protein sequence ID" value="OXU20045.1"/>
    <property type="molecule type" value="Genomic_DNA"/>
</dbReference>
<name>A0A232ENW0_9HYME</name>